<comment type="caution">
    <text evidence="1">The sequence shown here is derived from an EMBL/GenBank/DDBJ whole genome shotgun (WGS) entry which is preliminary data.</text>
</comment>
<name>B9BHU4_9BURK</name>
<dbReference type="Proteomes" id="UP000004535">
    <property type="component" value="Unassembled WGS sequence"/>
</dbReference>
<dbReference type="EMBL" id="ACFC01000001">
    <property type="protein sequence ID" value="EEE09277.1"/>
    <property type="molecule type" value="Genomic_DNA"/>
</dbReference>
<protein>
    <submittedName>
        <fullName evidence="1">Uncharacterized protein</fullName>
    </submittedName>
</protein>
<evidence type="ECO:0000313" key="1">
    <source>
        <dbReference type="EMBL" id="EEE09277.1"/>
    </source>
</evidence>
<organism evidence="1 2">
    <name type="scientific">Burkholderia multivorans CGD2</name>
    <dbReference type="NCBI Taxonomy" id="513052"/>
    <lineage>
        <taxon>Bacteria</taxon>
        <taxon>Pseudomonadati</taxon>
        <taxon>Pseudomonadota</taxon>
        <taxon>Betaproteobacteria</taxon>
        <taxon>Burkholderiales</taxon>
        <taxon>Burkholderiaceae</taxon>
        <taxon>Burkholderia</taxon>
        <taxon>Burkholderia cepacia complex</taxon>
    </lineage>
</organism>
<accession>B9BHU4</accession>
<sequence>MIISVLFAPLMALAQNYPSPTFSSLTLLNGFTATGLVTTSDLAVQAGNTILANATGSSSSPTAFAMPSCSGASNVLQWKSGAGFTCANNYVLNQPSTGQYWAQNGANINRLNDRVLIGGATASDASYPPVSNDWFSQFQNSIGYSNAVPVATLNVSPYPNANFQPVAAEFSAQSQYAMSPGASTIGTSSYAVNNNASYATGAWAFYGEAHKTSSATASVYGMELDTRTMTGASISPSPYQQGNVVGLQLASGAGVQGIELTASISGTTLTVTSASSVLPPYAIAVGQYVYGVGVTPGTTITALGTGTGGVGTYTVNNSQTVSSEYMVASPQYDASSAIQIESNPVKFQSGIVFGATSLVGSDGVTGTATALSLAKGHEIQWYYQGGFAGPSIVSTVSNGSFNTGLNFTNSGLQISGPSGVALAYFSPISSAANYLSFNAATSGNAPNIVANGTDANVKLSLQGQGNAGVAIQGQQAGSDAAAGYVGESPSFTNLGPINLTSGTPVNVASMPLSAGDWDVMCTGQAVANSSTTATSYGIGVSTTSATYGSFGSYTSMSGNYPAGNATQTISSPIVRINSAAPTMAYCVMSSTFSVSSMAAQQGYMRARRIQ</sequence>
<dbReference type="AlphaFoldDB" id="B9BHU4"/>
<proteinExistence type="predicted"/>
<gene>
    <name evidence="1" type="ORF">BURMUCGD2_4650</name>
</gene>
<reference evidence="1 2" key="1">
    <citation type="journal article" date="2012" name="J. Bacteriol.">
        <title>Draft Genome Sequence Determination for Cystic Fibrosis and Chronic Granulomatous Disease Burkholderia multivorans Isolates.</title>
        <authorList>
            <person name="Varga J.J."/>
            <person name="Losada L."/>
            <person name="Zelazny A.M."/>
            <person name="Brinkac L."/>
            <person name="Harkins D."/>
            <person name="Radune D."/>
            <person name="Hostetler J."/>
            <person name="Sampaio E.P."/>
            <person name="Ronning C.M."/>
            <person name="Nierman W.C."/>
            <person name="Greenberg D.E."/>
            <person name="Holland S.M."/>
            <person name="Goldberg J.B."/>
        </authorList>
    </citation>
    <scope>NUCLEOTIDE SEQUENCE [LARGE SCALE GENOMIC DNA]</scope>
    <source>
        <strain evidence="1 2">CGD2</strain>
    </source>
</reference>
<evidence type="ECO:0000313" key="2">
    <source>
        <dbReference type="Proteomes" id="UP000004535"/>
    </source>
</evidence>